<dbReference type="Gene3D" id="3.30.530.20">
    <property type="match status" value="1"/>
</dbReference>
<dbReference type="SUPFAM" id="SSF55961">
    <property type="entry name" value="Bet v1-like"/>
    <property type="match status" value="1"/>
</dbReference>
<organism evidence="3 4">
    <name type="scientific">Micromonospora sonneratiae</name>
    <dbReference type="NCBI Taxonomy" id="1184706"/>
    <lineage>
        <taxon>Bacteria</taxon>
        <taxon>Bacillati</taxon>
        <taxon>Actinomycetota</taxon>
        <taxon>Actinomycetes</taxon>
        <taxon>Micromonosporales</taxon>
        <taxon>Micromonosporaceae</taxon>
        <taxon>Micromonospora</taxon>
    </lineage>
</organism>
<evidence type="ECO:0000313" key="3">
    <source>
        <dbReference type="EMBL" id="MFD1325156.1"/>
    </source>
</evidence>
<comment type="caution">
    <text evidence="3">The sequence shown here is derived from an EMBL/GenBank/DDBJ whole genome shotgun (WGS) entry which is preliminary data.</text>
</comment>
<dbReference type="InterPro" id="IPR011991">
    <property type="entry name" value="ArsR-like_HTH"/>
</dbReference>
<gene>
    <name evidence="3" type="ORF">ACFQ4H_29125</name>
</gene>
<comment type="similarity">
    <text evidence="1">Belongs to the AHA1 family.</text>
</comment>
<accession>A0ABW3YL43</accession>
<evidence type="ECO:0000313" key="4">
    <source>
        <dbReference type="Proteomes" id="UP001597260"/>
    </source>
</evidence>
<dbReference type="EMBL" id="JBHTMP010000068">
    <property type="protein sequence ID" value="MFD1325156.1"/>
    <property type="molecule type" value="Genomic_DNA"/>
</dbReference>
<dbReference type="CDD" id="cd00090">
    <property type="entry name" value="HTH_ARSR"/>
    <property type="match status" value="1"/>
</dbReference>
<name>A0ABW3YL43_9ACTN</name>
<dbReference type="PANTHER" id="PTHR38600:SF1">
    <property type="entry name" value="TRANSCRIPTIONAL REGULATORY PROTEIN"/>
    <property type="match status" value="1"/>
</dbReference>
<dbReference type="RefSeq" id="WP_377577009.1">
    <property type="nucleotide sequence ID" value="NZ_JBHTMP010000068.1"/>
</dbReference>
<feature type="domain" description="HTH arsR-type" evidence="2">
    <location>
        <begin position="1"/>
        <end position="88"/>
    </location>
</feature>
<sequence length="271" mass="30751">MDAIFKALADPSRRQLLDRLNQRNGQSLQELCTGLDMTRQSVTKHLAVLEAANLITVTWRGREKIHYLNAAPISDIAERWISRYHRGRAEALADLKRALEEPTVSQTEFVYATYIRTTPEQLWKALTEPAFTFRYWGAGLQSDWQVGSPILWQPAPGEDFQDLDQVVLEAQPFRRLSYTWHNYQPDHAEIFGWTDEALAELMKEKRSKVTFDIEPAGSAVKLTVTHDGFETDSEMLKAVSGRKPETGGWPELLANLKTLLETGDTLHPVGS</sequence>
<dbReference type="SMART" id="SM00418">
    <property type="entry name" value="HTH_ARSR"/>
    <property type="match status" value="1"/>
</dbReference>
<keyword evidence="4" id="KW-1185">Reference proteome</keyword>
<dbReference type="InterPro" id="IPR036388">
    <property type="entry name" value="WH-like_DNA-bd_sf"/>
</dbReference>
<dbReference type="Pfam" id="PF08327">
    <property type="entry name" value="AHSA1"/>
    <property type="match status" value="1"/>
</dbReference>
<dbReference type="Gene3D" id="1.10.10.10">
    <property type="entry name" value="Winged helix-like DNA-binding domain superfamily/Winged helix DNA-binding domain"/>
    <property type="match status" value="1"/>
</dbReference>
<evidence type="ECO:0000259" key="2">
    <source>
        <dbReference type="PROSITE" id="PS50987"/>
    </source>
</evidence>
<dbReference type="SUPFAM" id="SSF46785">
    <property type="entry name" value="Winged helix' DNA-binding domain"/>
    <property type="match status" value="1"/>
</dbReference>
<dbReference type="InterPro" id="IPR001845">
    <property type="entry name" value="HTH_ArsR_DNA-bd_dom"/>
</dbReference>
<reference evidence="4" key="1">
    <citation type="journal article" date="2019" name="Int. J. Syst. Evol. Microbiol.">
        <title>The Global Catalogue of Microorganisms (GCM) 10K type strain sequencing project: providing services to taxonomists for standard genome sequencing and annotation.</title>
        <authorList>
            <consortium name="The Broad Institute Genomics Platform"/>
            <consortium name="The Broad Institute Genome Sequencing Center for Infectious Disease"/>
            <person name="Wu L."/>
            <person name="Ma J."/>
        </authorList>
    </citation>
    <scope>NUCLEOTIDE SEQUENCE [LARGE SCALE GENOMIC DNA]</scope>
    <source>
        <strain evidence="4">JCM 31037</strain>
    </source>
</reference>
<dbReference type="CDD" id="cd08893">
    <property type="entry name" value="SRPBCC_CalC_Aha1-like_GntR-HTH"/>
    <property type="match status" value="1"/>
</dbReference>
<dbReference type="PANTHER" id="PTHR38600">
    <property type="entry name" value="TRANSCRIPTIONAL REGULATORY PROTEIN"/>
    <property type="match status" value="1"/>
</dbReference>
<dbReference type="PROSITE" id="PS50987">
    <property type="entry name" value="HTH_ARSR_2"/>
    <property type="match status" value="1"/>
</dbReference>
<evidence type="ECO:0000256" key="1">
    <source>
        <dbReference type="ARBA" id="ARBA00006817"/>
    </source>
</evidence>
<dbReference type="InterPro" id="IPR036390">
    <property type="entry name" value="WH_DNA-bd_sf"/>
</dbReference>
<dbReference type="InterPro" id="IPR023393">
    <property type="entry name" value="START-like_dom_sf"/>
</dbReference>
<protein>
    <submittedName>
        <fullName evidence="3">ArsR/SmtB family transcription factor</fullName>
    </submittedName>
</protein>
<dbReference type="NCBIfam" id="NF033788">
    <property type="entry name" value="HTH_metalloreg"/>
    <property type="match status" value="1"/>
</dbReference>
<proteinExistence type="inferred from homology"/>
<dbReference type="Proteomes" id="UP001597260">
    <property type="component" value="Unassembled WGS sequence"/>
</dbReference>
<dbReference type="Pfam" id="PF12840">
    <property type="entry name" value="HTH_20"/>
    <property type="match status" value="1"/>
</dbReference>
<dbReference type="InterPro" id="IPR013538">
    <property type="entry name" value="ASHA1/2-like_C"/>
</dbReference>